<evidence type="ECO:0000313" key="2">
    <source>
        <dbReference type="Proteomes" id="UP000050417"/>
    </source>
</evidence>
<dbReference type="RefSeq" id="WP_075061497.1">
    <property type="nucleotide sequence ID" value="NZ_LGCL01000014.1"/>
</dbReference>
<dbReference type="AlphaFoldDB" id="A0A0P6XB00"/>
<dbReference type="EMBL" id="LGCL01000014">
    <property type="protein sequence ID" value="KPL79328.1"/>
    <property type="molecule type" value="Genomic_DNA"/>
</dbReference>
<comment type="caution">
    <text evidence="1">The sequence shown here is derived from an EMBL/GenBank/DDBJ whole genome shotgun (WGS) entry which is preliminary data.</text>
</comment>
<name>A0A0P6XB00_9CHLR</name>
<proteinExistence type="predicted"/>
<organism evidence="1 2">
    <name type="scientific">Ornatilinea apprima</name>
    <dbReference type="NCBI Taxonomy" id="1134406"/>
    <lineage>
        <taxon>Bacteria</taxon>
        <taxon>Bacillati</taxon>
        <taxon>Chloroflexota</taxon>
        <taxon>Anaerolineae</taxon>
        <taxon>Anaerolineales</taxon>
        <taxon>Anaerolineaceae</taxon>
        <taxon>Ornatilinea</taxon>
    </lineage>
</organism>
<gene>
    <name evidence="1" type="ORF">ADN00_03100</name>
</gene>
<reference evidence="1 2" key="1">
    <citation type="submission" date="2015-07" db="EMBL/GenBank/DDBJ databases">
        <title>Genome sequence of Ornatilinea apprima DSM 23815.</title>
        <authorList>
            <person name="Hemp J."/>
            <person name="Ward L.M."/>
            <person name="Pace L.A."/>
            <person name="Fischer W.W."/>
        </authorList>
    </citation>
    <scope>NUCLEOTIDE SEQUENCE [LARGE SCALE GENOMIC DNA]</scope>
    <source>
        <strain evidence="1 2">P3M-1</strain>
    </source>
</reference>
<keyword evidence="2" id="KW-1185">Reference proteome</keyword>
<evidence type="ECO:0000313" key="1">
    <source>
        <dbReference type="EMBL" id="KPL79328.1"/>
    </source>
</evidence>
<dbReference type="OrthoDB" id="164474at2"/>
<accession>A0A0P6XB00</accession>
<protein>
    <submittedName>
        <fullName evidence="1">Uncharacterized protein</fullName>
    </submittedName>
</protein>
<dbReference type="Proteomes" id="UP000050417">
    <property type="component" value="Unassembled WGS sequence"/>
</dbReference>
<sequence>MGFLSDLLFPPIPSGAREEVERLVKELVEIGPRDDFLSERPGRPFNNQCRHIRGVEIGKRLNDLGGYNLMDYVLRRVRRKLGKELAAHLEYCWMGIGSWLS</sequence>